<organism evidence="3 4">
    <name type="scientific">Paenibacillus oenotherae</name>
    <dbReference type="NCBI Taxonomy" id="1435645"/>
    <lineage>
        <taxon>Bacteria</taxon>
        <taxon>Bacillati</taxon>
        <taxon>Bacillota</taxon>
        <taxon>Bacilli</taxon>
        <taxon>Bacillales</taxon>
        <taxon>Paenibacillaceae</taxon>
        <taxon>Paenibacillus</taxon>
    </lineage>
</organism>
<accession>A0ABS7D5I7</accession>
<feature type="transmembrane region" description="Helical" evidence="1">
    <location>
        <begin position="181"/>
        <end position="203"/>
    </location>
</feature>
<name>A0ABS7D5I7_9BACL</name>
<keyword evidence="1" id="KW-0812">Transmembrane</keyword>
<reference evidence="3 4" key="1">
    <citation type="submission" date="2021-07" db="EMBL/GenBank/DDBJ databases">
        <title>Paenibacillus radiodurans sp. nov., isolated from the southeastern edge of Tengger Desert.</title>
        <authorList>
            <person name="Zhang G."/>
        </authorList>
    </citation>
    <scope>NUCLEOTIDE SEQUENCE [LARGE SCALE GENOMIC DNA]</scope>
    <source>
        <strain evidence="3 4">DT7-4</strain>
    </source>
</reference>
<dbReference type="PANTHER" id="PTHR19353:SF73">
    <property type="entry name" value="FATTY ACID DESATURASE"/>
    <property type="match status" value="1"/>
</dbReference>
<sequence length="359" mass="41009">MNQPNPIIKLKKAVAPYEEINTRTSIKQIVNTIGPLILLWYAAYLSLSVSYWLTLPITVVAAGFVVRTFILFHDCCHQSFFKSRLANDLLGTITGVLTLVPYQQWKHSHTIHHATSSNLDKRGTGDMWLLTVDEYAASPLWRRIFYRFYRNPLVMLGLGPIAVFLLQYRFNRRGARRKERINTYVTNIAIAALYTLLCQAIGWQAFLMIQGPVFFIAGLLGIWLFYVQHQFEDSYFENEEEWSFVQAAVEGSSYYKLPKPLQWITGNIGFHHVHHLSPKVPNYNLEKAHDAAPPLQEATTITIASSLKALRYRLWDEKAKTFVSFKAVKRRLPKSDGVAEAVKGQLDGMAGRRTSLQGK</sequence>
<dbReference type="Pfam" id="PF00487">
    <property type="entry name" value="FA_desaturase"/>
    <property type="match status" value="1"/>
</dbReference>
<dbReference type="InterPro" id="IPR005804">
    <property type="entry name" value="FA_desaturase_dom"/>
</dbReference>
<feature type="transmembrane region" description="Helical" evidence="1">
    <location>
        <begin position="209"/>
        <end position="227"/>
    </location>
</feature>
<dbReference type="Proteomes" id="UP000812277">
    <property type="component" value="Unassembled WGS sequence"/>
</dbReference>
<keyword evidence="1" id="KW-1133">Transmembrane helix</keyword>
<dbReference type="RefSeq" id="WP_219871983.1">
    <property type="nucleotide sequence ID" value="NZ_JAHZIJ010000004.1"/>
</dbReference>
<protein>
    <submittedName>
        <fullName evidence="3">Fatty acid desaturase</fullName>
    </submittedName>
</protein>
<keyword evidence="4" id="KW-1185">Reference proteome</keyword>
<evidence type="ECO:0000313" key="3">
    <source>
        <dbReference type="EMBL" id="MBW7474741.1"/>
    </source>
</evidence>
<comment type="caution">
    <text evidence="3">The sequence shown here is derived from an EMBL/GenBank/DDBJ whole genome shotgun (WGS) entry which is preliminary data.</text>
</comment>
<feature type="transmembrane region" description="Helical" evidence="1">
    <location>
        <begin position="148"/>
        <end position="169"/>
    </location>
</feature>
<proteinExistence type="predicted"/>
<evidence type="ECO:0000259" key="2">
    <source>
        <dbReference type="Pfam" id="PF00487"/>
    </source>
</evidence>
<evidence type="ECO:0000256" key="1">
    <source>
        <dbReference type="SAM" id="Phobius"/>
    </source>
</evidence>
<dbReference type="PANTHER" id="PTHR19353">
    <property type="entry name" value="FATTY ACID DESATURASE 2"/>
    <property type="match status" value="1"/>
</dbReference>
<keyword evidence="1" id="KW-0472">Membrane</keyword>
<feature type="domain" description="Fatty acid desaturase" evidence="2">
    <location>
        <begin position="52"/>
        <end position="295"/>
    </location>
</feature>
<dbReference type="EMBL" id="JAHZIJ010000004">
    <property type="protein sequence ID" value="MBW7474741.1"/>
    <property type="molecule type" value="Genomic_DNA"/>
</dbReference>
<gene>
    <name evidence="3" type="ORF">K0T92_08280</name>
</gene>
<dbReference type="CDD" id="cd03507">
    <property type="entry name" value="Delta12-FADS-like"/>
    <property type="match status" value="1"/>
</dbReference>
<feature type="transmembrane region" description="Helical" evidence="1">
    <location>
        <begin position="53"/>
        <end position="73"/>
    </location>
</feature>
<evidence type="ECO:0000313" key="4">
    <source>
        <dbReference type="Proteomes" id="UP000812277"/>
    </source>
</evidence>
<dbReference type="InterPro" id="IPR012171">
    <property type="entry name" value="Fatty_acid_desaturase"/>
</dbReference>